<accession>A0ABT5XTE1</accession>
<reference evidence="1 2" key="1">
    <citation type="submission" date="2023-03" db="EMBL/GenBank/DDBJ databases">
        <title>Muricauda XX sp. nov. and Muricauda XXX sp. nov., two novel species isolated from Okinawa Trough.</title>
        <authorList>
            <person name="Cao W."/>
            <person name="Deng X."/>
        </authorList>
    </citation>
    <scope>NUCLEOTIDE SEQUENCE [LARGE SCALE GENOMIC DNA]</scope>
    <source>
        <strain evidence="1 2">81s02</strain>
    </source>
</reference>
<protein>
    <submittedName>
        <fullName evidence="1">Uncharacterized protein</fullName>
    </submittedName>
</protein>
<dbReference type="RefSeq" id="WP_275650902.1">
    <property type="nucleotide sequence ID" value="NZ_JARFVA010000010.1"/>
</dbReference>
<sequence>MKRIFTLAILLIVFSCNDSELDCSTVLCAANEESISLRFLDWDTHANLLDNESIDDELISVTLQSQSIEFTIHETATLGKILVFQVPEGFGDKEFSIIFNDATPLMINLTTSPQPQNGCCGPYTAVDNIEVINYTNGYTDYGTLPLDINIYIE</sequence>
<gene>
    <name evidence="1" type="ORF">PY091_18130</name>
</gene>
<dbReference type="PROSITE" id="PS51257">
    <property type="entry name" value="PROKAR_LIPOPROTEIN"/>
    <property type="match status" value="1"/>
</dbReference>
<proteinExistence type="predicted"/>
<organism evidence="1 2">
    <name type="scientific">Flagellimonas okinawensis</name>
    <dbReference type="NCBI Taxonomy" id="3031324"/>
    <lineage>
        <taxon>Bacteria</taxon>
        <taxon>Pseudomonadati</taxon>
        <taxon>Bacteroidota</taxon>
        <taxon>Flavobacteriia</taxon>
        <taxon>Flavobacteriales</taxon>
        <taxon>Flavobacteriaceae</taxon>
        <taxon>Flagellimonas</taxon>
    </lineage>
</organism>
<dbReference type="Proteomes" id="UP001217083">
    <property type="component" value="Unassembled WGS sequence"/>
</dbReference>
<comment type="caution">
    <text evidence="1">The sequence shown here is derived from an EMBL/GenBank/DDBJ whole genome shotgun (WGS) entry which is preliminary data.</text>
</comment>
<name>A0ABT5XTE1_9FLAO</name>
<dbReference type="EMBL" id="JARFVA010000010">
    <property type="protein sequence ID" value="MDF0709134.1"/>
    <property type="molecule type" value="Genomic_DNA"/>
</dbReference>
<keyword evidence="2" id="KW-1185">Reference proteome</keyword>
<evidence type="ECO:0000313" key="1">
    <source>
        <dbReference type="EMBL" id="MDF0709134.1"/>
    </source>
</evidence>
<evidence type="ECO:0000313" key="2">
    <source>
        <dbReference type="Proteomes" id="UP001217083"/>
    </source>
</evidence>